<proteinExistence type="predicted"/>
<dbReference type="GO" id="GO:0005634">
    <property type="term" value="C:nucleus"/>
    <property type="evidence" value="ECO:0007669"/>
    <property type="project" value="UniProtKB-SubCell"/>
</dbReference>
<dbReference type="InterPro" id="IPR051219">
    <property type="entry name" value="Heterochromatin_chromo-domain"/>
</dbReference>
<dbReference type="PROSITE" id="PS00598">
    <property type="entry name" value="CHROMO_1"/>
    <property type="match status" value="1"/>
</dbReference>
<dbReference type="Pfam" id="PF00385">
    <property type="entry name" value="Chromo"/>
    <property type="match status" value="1"/>
</dbReference>
<protein>
    <recommendedName>
        <fullName evidence="5">Chromo domain-containing protein</fullName>
    </recommendedName>
</protein>
<reference evidence="6" key="2">
    <citation type="submission" date="2022-07" db="EMBL/GenBank/DDBJ databases">
        <authorList>
            <person name="Goncalves M.F.M."/>
            <person name="Hilario S."/>
            <person name="Van De Peer Y."/>
            <person name="Esteves A.C."/>
            <person name="Alves A."/>
        </authorList>
    </citation>
    <scope>NUCLEOTIDE SEQUENCE</scope>
    <source>
        <strain evidence="6">MUM 19.33</strain>
    </source>
</reference>
<dbReference type="RefSeq" id="XP_051364010.1">
    <property type="nucleotide sequence ID" value="XM_051504499.1"/>
</dbReference>
<dbReference type="AlphaFoldDB" id="A0A9Q0BGA7"/>
<feature type="compositionally biased region" description="Basic residues" evidence="4">
    <location>
        <begin position="203"/>
        <end position="219"/>
    </location>
</feature>
<feature type="domain" description="Chromo" evidence="5">
    <location>
        <begin position="236"/>
        <end position="293"/>
    </location>
</feature>
<evidence type="ECO:0000259" key="5">
    <source>
        <dbReference type="PROSITE" id="PS50013"/>
    </source>
</evidence>
<accession>A0A9Q0BGA7</accession>
<dbReference type="EMBL" id="JAGIXG020000009">
    <property type="protein sequence ID" value="KAI6783154.1"/>
    <property type="molecule type" value="Genomic_DNA"/>
</dbReference>
<dbReference type="GeneID" id="75827175"/>
<dbReference type="InterPro" id="IPR023779">
    <property type="entry name" value="Chromodomain_CS"/>
</dbReference>
<dbReference type="GO" id="GO:0006338">
    <property type="term" value="P:chromatin remodeling"/>
    <property type="evidence" value="ECO:0007669"/>
    <property type="project" value="UniProtKB-ARBA"/>
</dbReference>
<dbReference type="Proteomes" id="UP001055219">
    <property type="component" value="Unassembled WGS sequence"/>
</dbReference>
<feature type="region of interest" description="Disordered" evidence="4">
    <location>
        <begin position="46"/>
        <end position="182"/>
    </location>
</feature>
<gene>
    <name evidence="6" type="ORF">J7T54_000656</name>
</gene>
<sequence>MAPFREASETSVDTDHSQDDLAAKLAFERDMDNSIGAEYIEHSISRPLPQEAFPGAQSMATPTMEDAPKWEDSIDGDVKPLTTQCLEVLREQHEDGGEDISMHQDEAVSSDTSSIQDAEPVPESTPGLAPLDTISGSRHRGRPKKTSRAPTTPSRVSPGRPKGTKNNTRHKASGTKRRVSARVAEAATSIASTASPVTAGATKGRHKKGTARKVTKPKNKPTTELESKQRFTEDSWEIESILDSVIEAGTLEHYYLVKWKGYSSKSNTWEPKSNLGNCRAAIEAFEKANKSRK</sequence>
<organism evidence="6 7">
    <name type="scientific">Emericellopsis cladophorae</name>
    <dbReference type="NCBI Taxonomy" id="2686198"/>
    <lineage>
        <taxon>Eukaryota</taxon>
        <taxon>Fungi</taxon>
        <taxon>Dikarya</taxon>
        <taxon>Ascomycota</taxon>
        <taxon>Pezizomycotina</taxon>
        <taxon>Sordariomycetes</taxon>
        <taxon>Hypocreomycetidae</taxon>
        <taxon>Hypocreales</taxon>
        <taxon>Bionectriaceae</taxon>
        <taxon>Emericellopsis</taxon>
    </lineage>
</organism>
<dbReference type="SUPFAM" id="SSF54160">
    <property type="entry name" value="Chromo domain-like"/>
    <property type="match status" value="1"/>
</dbReference>
<evidence type="ECO:0000256" key="3">
    <source>
        <dbReference type="ARBA" id="ARBA00023242"/>
    </source>
</evidence>
<dbReference type="PROSITE" id="PS50013">
    <property type="entry name" value="CHROMO_2"/>
    <property type="match status" value="1"/>
</dbReference>
<dbReference type="InterPro" id="IPR000953">
    <property type="entry name" value="Chromo/chromo_shadow_dom"/>
</dbReference>
<feature type="compositionally biased region" description="Basic and acidic residues" evidence="4">
    <location>
        <begin position="221"/>
        <end position="231"/>
    </location>
</feature>
<evidence type="ECO:0000313" key="6">
    <source>
        <dbReference type="EMBL" id="KAI6783154.1"/>
    </source>
</evidence>
<feature type="compositionally biased region" description="Basic and acidic residues" evidence="4">
    <location>
        <begin position="88"/>
        <end position="106"/>
    </location>
</feature>
<comment type="subcellular location">
    <subcellularLocation>
        <location evidence="1">Nucleus</location>
    </subcellularLocation>
</comment>
<evidence type="ECO:0000256" key="2">
    <source>
        <dbReference type="ARBA" id="ARBA00011353"/>
    </source>
</evidence>
<reference evidence="6" key="1">
    <citation type="journal article" date="2021" name="J Fungi (Basel)">
        <title>Genomic and Metabolomic Analyses of the Marine Fungus Emericellopsis cladophorae: Insights into Saltwater Adaptability Mechanisms and Its Biosynthetic Potential.</title>
        <authorList>
            <person name="Goncalves M.F.M."/>
            <person name="Hilario S."/>
            <person name="Van de Peer Y."/>
            <person name="Esteves A.C."/>
            <person name="Alves A."/>
        </authorList>
    </citation>
    <scope>NUCLEOTIDE SEQUENCE</scope>
    <source>
        <strain evidence="6">MUM 19.33</strain>
    </source>
</reference>
<keyword evidence="7" id="KW-1185">Reference proteome</keyword>
<dbReference type="Gene3D" id="2.40.50.40">
    <property type="match status" value="1"/>
</dbReference>
<dbReference type="CDD" id="cd00024">
    <property type="entry name" value="CD_CSD"/>
    <property type="match status" value="1"/>
</dbReference>
<evidence type="ECO:0000256" key="1">
    <source>
        <dbReference type="ARBA" id="ARBA00004123"/>
    </source>
</evidence>
<keyword evidence="3" id="KW-0539">Nucleus</keyword>
<feature type="compositionally biased region" description="Basic residues" evidence="4">
    <location>
        <begin position="167"/>
        <end position="180"/>
    </location>
</feature>
<feature type="compositionally biased region" description="Basic and acidic residues" evidence="4">
    <location>
        <begin position="66"/>
        <end position="78"/>
    </location>
</feature>
<dbReference type="InterPro" id="IPR023780">
    <property type="entry name" value="Chromo_domain"/>
</dbReference>
<dbReference type="OrthoDB" id="433924at2759"/>
<name>A0A9Q0BGA7_9HYPO</name>
<feature type="region of interest" description="Disordered" evidence="4">
    <location>
        <begin position="194"/>
        <end position="231"/>
    </location>
</feature>
<comment type="caution">
    <text evidence="6">The sequence shown here is derived from an EMBL/GenBank/DDBJ whole genome shotgun (WGS) entry which is preliminary data.</text>
</comment>
<dbReference type="PANTHER" id="PTHR22812">
    <property type="entry name" value="CHROMOBOX PROTEIN"/>
    <property type="match status" value="1"/>
</dbReference>
<feature type="compositionally biased region" description="Polar residues" evidence="4">
    <location>
        <begin position="107"/>
        <end position="116"/>
    </location>
</feature>
<dbReference type="InterPro" id="IPR016197">
    <property type="entry name" value="Chromo-like_dom_sf"/>
</dbReference>
<feature type="compositionally biased region" description="Basic residues" evidence="4">
    <location>
        <begin position="137"/>
        <end position="147"/>
    </location>
</feature>
<dbReference type="SMART" id="SM00298">
    <property type="entry name" value="CHROMO"/>
    <property type="match status" value="1"/>
</dbReference>
<evidence type="ECO:0000256" key="4">
    <source>
        <dbReference type="SAM" id="MobiDB-lite"/>
    </source>
</evidence>
<comment type="subunit">
    <text evidence="2">Component of the NuA4 histone acetyltransferase complex.</text>
</comment>
<evidence type="ECO:0000313" key="7">
    <source>
        <dbReference type="Proteomes" id="UP001055219"/>
    </source>
</evidence>